<feature type="domain" description="Glycosyl hydrolase family 32 N-terminal" evidence="6">
    <location>
        <begin position="1"/>
        <end position="125"/>
    </location>
</feature>
<dbReference type="CDD" id="cd18624">
    <property type="entry name" value="GH32_Fruct1-like"/>
    <property type="match status" value="1"/>
</dbReference>
<dbReference type="SMART" id="SM00640">
    <property type="entry name" value="Glyco_32"/>
    <property type="match status" value="1"/>
</dbReference>
<evidence type="ECO:0000256" key="2">
    <source>
        <dbReference type="ARBA" id="ARBA00010609"/>
    </source>
</evidence>
<dbReference type="FunFam" id="2.60.40.420:FF:000012">
    <property type="entry name" value="Monocopper oxidase-like protein"/>
    <property type="match status" value="1"/>
</dbReference>
<evidence type="ECO:0000256" key="5">
    <source>
        <dbReference type="ARBA" id="ARBA00023295"/>
    </source>
</evidence>
<dbReference type="Pfam" id="PF07732">
    <property type="entry name" value="Cu-oxidase_3"/>
    <property type="match status" value="1"/>
</dbReference>
<dbReference type="Pfam" id="PF07731">
    <property type="entry name" value="Cu-oxidase_2"/>
    <property type="match status" value="1"/>
</dbReference>
<dbReference type="GO" id="GO:0005975">
    <property type="term" value="P:carbohydrate metabolic process"/>
    <property type="evidence" value="ECO:0007669"/>
    <property type="project" value="InterPro"/>
</dbReference>
<evidence type="ECO:0000256" key="1">
    <source>
        <dbReference type="ARBA" id="ARBA00009902"/>
    </source>
</evidence>
<sequence>MLYTGSTNESVQVQNLAYPADPNDPLLLEWTKYSGNPVLVPPPGIGTKDFRDPTTAWYTSEGKWRISIGSKVGKSGIALIYDTEDFINYKLQPQALHGVPGTGMWECVDFSLFRGRANMDWIRLMMALKYDYGIFYASKTFYDQNKGRRVLWGWIGESDSEVADVKKGWASLQGIPRRVSLDAKTGSNLLQWPVEEVESLRLRSSEFDKVEVKPGSVVPLDLDAATQLDIVAEFELDKKVLRNTAESNEEFSCRTSKGAAHRNALGPFGLLVLADDSLAEHTPVYFYVTKGSNGTLKTFFCTDQSRSSAANDVNKQIYGNFVPVLEGEKFTLRILVIAINGKFPGPTINVTTNNNVVVNVRNKLDENLLMHWSGVQQRRSSWQDGLPGTNCPIPPKWNWTYQFQVKDQIGSFFYFPSLHMQRASGGFGSFIINNRPIIPIPFDTPHGDIVILIGDWYKRNHTALRKVLDEGKDLGMPGCLLMAKVLTSITPHLFLMALTMKLLKSTQLVKVSLVNVHNVGYPVRKTYRLRVHNVGTSTSLNFRIQNHNLLLAESEGSYTVQQNYTSLDIHVGQSYSFLVTMDQNASSDYYIVASARFVNESQWKRVTGVAVLHYTNSKGKANGPLPDAPNDEFDKTFSMNQARSIRWNVSASGARPNPQGSFRYGSINVTEVYVLRNKPPVTINGKKRTTLSGISFVNPSTPIRLADQFKVKGVYKLDFPSKPLEGPPKMETSVINGTFRGFMEVILQNNDTKMQSYHMSGYAFFVVGMDYGEWTENSRGTYNKWDGIARSTIQVYPGAWTAILVSLDNVGVWNLRTENLDSWYLGQETYVRVVNPEATNKTELPLPDNALFCGALSYMQKPQDISSFAASIMGDRSKLFFTLLMIAAAVMCIFP</sequence>
<dbReference type="GO" id="GO:0005886">
    <property type="term" value="C:plasma membrane"/>
    <property type="evidence" value="ECO:0007669"/>
    <property type="project" value="TreeGrafter"/>
</dbReference>
<dbReference type="InterPro" id="IPR045087">
    <property type="entry name" value="Cu-oxidase_fam"/>
</dbReference>
<dbReference type="PANTHER" id="PTHR11709:SF123">
    <property type="entry name" value="MONOCOPPER OXIDASE-LIKE PROTEIN SKU5"/>
    <property type="match status" value="1"/>
</dbReference>
<dbReference type="InterPro" id="IPR023296">
    <property type="entry name" value="Glyco_hydro_beta-prop_sf"/>
</dbReference>
<evidence type="ECO:0000256" key="3">
    <source>
        <dbReference type="ARBA" id="ARBA00022801"/>
    </source>
</evidence>
<dbReference type="EMBL" id="JAAGAX010000005">
    <property type="protein sequence ID" value="KAF2313116.1"/>
    <property type="molecule type" value="Genomic_DNA"/>
</dbReference>
<keyword evidence="11" id="KW-1185">Reference proteome</keyword>
<dbReference type="FunFam" id="2.60.40.420:FF:000016">
    <property type="entry name" value="Monocopper oxidase-like protein"/>
    <property type="match status" value="1"/>
</dbReference>
<evidence type="ECO:0000313" key="11">
    <source>
        <dbReference type="Proteomes" id="UP000467840"/>
    </source>
</evidence>
<dbReference type="SUPFAM" id="SSF49503">
    <property type="entry name" value="Cupredoxins"/>
    <property type="match status" value="3"/>
</dbReference>
<dbReference type="Proteomes" id="UP000467840">
    <property type="component" value="Chromosome 15"/>
</dbReference>
<dbReference type="InterPro" id="IPR008972">
    <property type="entry name" value="Cupredoxin"/>
</dbReference>
<dbReference type="Pfam" id="PF00251">
    <property type="entry name" value="Glyco_hydro_32N"/>
    <property type="match status" value="2"/>
</dbReference>
<dbReference type="InterPro" id="IPR011707">
    <property type="entry name" value="Cu-oxidase-like_N"/>
</dbReference>
<comment type="similarity">
    <text evidence="1">Belongs to the glycosyl hydrolase 32 family.</text>
</comment>
<gene>
    <name evidence="10" type="ORF">GH714_009356</name>
</gene>
<dbReference type="InterPro" id="IPR001117">
    <property type="entry name" value="Cu-oxidase_2nd"/>
</dbReference>
<dbReference type="InterPro" id="IPR013320">
    <property type="entry name" value="ConA-like_dom_sf"/>
</dbReference>
<proteinExistence type="inferred from homology"/>
<evidence type="ECO:0008006" key="12">
    <source>
        <dbReference type="Google" id="ProtNLM"/>
    </source>
</evidence>
<dbReference type="SUPFAM" id="SSF75005">
    <property type="entry name" value="Arabinanase/levansucrase/invertase"/>
    <property type="match status" value="1"/>
</dbReference>
<dbReference type="InterPro" id="IPR013148">
    <property type="entry name" value="Glyco_hydro_32_N"/>
</dbReference>
<name>A0A6A6MLQ7_HEVBR</name>
<dbReference type="Gene3D" id="2.60.40.420">
    <property type="entry name" value="Cupredoxins - blue copper proteins"/>
    <property type="match status" value="3"/>
</dbReference>
<comment type="caution">
    <text evidence="10">The sequence shown here is derived from an EMBL/GenBank/DDBJ whole genome shotgun (WGS) entry which is preliminary data.</text>
</comment>
<comment type="similarity">
    <text evidence="2">Belongs to the multicopper oxidase family.</text>
</comment>
<feature type="domain" description="Plastocyanin-like" evidence="7">
    <location>
        <begin position="448"/>
        <end position="616"/>
    </location>
</feature>
<reference evidence="10 11" key="1">
    <citation type="journal article" date="2020" name="Mol. Plant">
        <title>The Chromosome-Based Rubber Tree Genome Provides New Insights into Spurge Genome Evolution and Rubber Biosynthesis.</title>
        <authorList>
            <person name="Liu J."/>
            <person name="Shi C."/>
            <person name="Shi C.C."/>
            <person name="Li W."/>
            <person name="Zhang Q.J."/>
            <person name="Zhang Y."/>
            <person name="Li K."/>
            <person name="Lu H.F."/>
            <person name="Shi C."/>
            <person name="Zhu S.T."/>
            <person name="Xiao Z.Y."/>
            <person name="Nan H."/>
            <person name="Yue Y."/>
            <person name="Zhu X.G."/>
            <person name="Wu Y."/>
            <person name="Hong X.N."/>
            <person name="Fan G.Y."/>
            <person name="Tong Y."/>
            <person name="Zhang D."/>
            <person name="Mao C.L."/>
            <person name="Liu Y.L."/>
            <person name="Hao S.J."/>
            <person name="Liu W.Q."/>
            <person name="Lv M.Q."/>
            <person name="Zhang H.B."/>
            <person name="Liu Y."/>
            <person name="Hu-Tang G.R."/>
            <person name="Wang J.P."/>
            <person name="Wang J.H."/>
            <person name="Sun Y.H."/>
            <person name="Ni S.B."/>
            <person name="Chen W.B."/>
            <person name="Zhang X.C."/>
            <person name="Jiao Y.N."/>
            <person name="Eichler E.E."/>
            <person name="Li G.H."/>
            <person name="Liu X."/>
            <person name="Gao L.Z."/>
        </authorList>
    </citation>
    <scope>NUCLEOTIDE SEQUENCE [LARGE SCALE GENOMIC DNA]</scope>
    <source>
        <strain evidence="11">cv. GT1</strain>
        <tissue evidence="10">Leaf</tissue>
    </source>
</reference>
<dbReference type="AlphaFoldDB" id="A0A6A6MLQ7"/>
<dbReference type="GO" id="GO:0004553">
    <property type="term" value="F:hydrolase activity, hydrolyzing O-glycosyl compounds"/>
    <property type="evidence" value="ECO:0007669"/>
    <property type="project" value="InterPro"/>
</dbReference>
<protein>
    <recommendedName>
        <fullName evidence="12">Plastocyanin-like domain-containing protein</fullName>
    </recommendedName>
</protein>
<feature type="domain" description="Plastocyanin-like" evidence="8">
    <location>
        <begin position="701"/>
        <end position="837"/>
    </location>
</feature>
<dbReference type="Gene3D" id="2.60.120.560">
    <property type="entry name" value="Exo-inulinase, domain 1"/>
    <property type="match status" value="1"/>
</dbReference>
<evidence type="ECO:0000313" key="10">
    <source>
        <dbReference type="EMBL" id="KAF2313116.1"/>
    </source>
</evidence>
<organism evidence="10 11">
    <name type="scientific">Hevea brasiliensis</name>
    <name type="common">Para rubber tree</name>
    <name type="synonym">Siphonia brasiliensis</name>
    <dbReference type="NCBI Taxonomy" id="3981"/>
    <lineage>
        <taxon>Eukaryota</taxon>
        <taxon>Viridiplantae</taxon>
        <taxon>Streptophyta</taxon>
        <taxon>Embryophyta</taxon>
        <taxon>Tracheophyta</taxon>
        <taxon>Spermatophyta</taxon>
        <taxon>Magnoliopsida</taxon>
        <taxon>eudicotyledons</taxon>
        <taxon>Gunneridae</taxon>
        <taxon>Pentapetalae</taxon>
        <taxon>rosids</taxon>
        <taxon>fabids</taxon>
        <taxon>Malpighiales</taxon>
        <taxon>Euphorbiaceae</taxon>
        <taxon>Crotonoideae</taxon>
        <taxon>Micrandreae</taxon>
        <taxon>Hevea</taxon>
    </lineage>
</organism>
<dbReference type="Pfam" id="PF00394">
    <property type="entry name" value="Cu-oxidase"/>
    <property type="match status" value="1"/>
</dbReference>
<keyword evidence="3" id="KW-0378">Hydrolase</keyword>
<dbReference type="InterPro" id="IPR001362">
    <property type="entry name" value="Glyco_hydro_32"/>
</dbReference>
<accession>A0A6A6MLQ7</accession>
<evidence type="ECO:0000259" key="8">
    <source>
        <dbReference type="Pfam" id="PF07731"/>
    </source>
</evidence>
<evidence type="ECO:0000259" key="6">
    <source>
        <dbReference type="Pfam" id="PF00251"/>
    </source>
</evidence>
<dbReference type="Gene3D" id="2.115.10.20">
    <property type="entry name" value="Glycosyl hydrolase domain, family 43"/>
    <property type="match status" value="1"/>
</dbReference>
<dbReference type="PANTHER" id="PTHR11709">
    <property type="entry name" value="MULTI-COPPER OXIDASE"/>
    <property type="match status" value="1"/>
</dbReference>
<keyword evidence="4" id="KW-0325">Glycoprotein</keyword>
<evidence type="ECO:0000256" key="4">
    <source>
        <dbReference type="ARBA" id="ARBA00023180"/>
    </source>
</evidence>
<dbReference type="InterPro" id="IPR011706">
    <property type="entry name" value="Cu-oxidase_C"/>
</dbReference>
<evidence type="ECO:0000259" key="7">
    <source>
        <dbReference type="Pfam" id="PF00394"/>
    </source>
</evidence>
<dbReference type="SUPFAM" id="SSF49899">
    <property type="entry name" value="Concanavalin A-like lectins/glucanases"/>
    <property type="match status" value="1"/>
</dbReference>
<dbReference type="GO" id="GO:0016491">
    <property type="term" value="F:oxidoreductase activity"/>
    <property type="evidence" value="ECO:0007669"/>
    <property type="project" value="InterPro"/>
</dbReference>
<keyword evidence="5" id="KW-0326">Glycosidase</keyword>
<feature type="domain" description="Glycosyl hydrolase family 32 N-terminal" evidence="6">
    <location>
        <begin position="128"/>
        <end position="193"/>
    </location>
</feature>
<feature type="domain" description="Plastocyanin-like" evidence="9">
    <location>
        <begin position="336"/>
        <end position="435"/>
    </location>
</feature>
<dbReference type="GO" id="GO:0005507">
    <property type="term" value="F:copper ion binding"/>
    <property type="evidence" value="ECO:0007669"/>
    <property type="project" value="InterPro"/>
</dbReference>
<evidence type="ECO:0000259" key="9">
    <source>
        <dbReference type="Pfam" id="PF07732"/>
    </source>
</evidence>